<dbReference type="InterPro" id="IPR011333">
    <property type="entry name" value="SKP1/BTB/POZ_sf"/>
</dbReference>
<dbReference type="SMART" id="SM00225">
    <property type="entry name" value="BTB"/>
    <property type="match status" value="1"/>
</dbReference>
<evidence type="ECO:0000259" key="3">
    <source>
        <dbReference type="PROSITE" id="PS50097"/>
    </source>
</evidence>
<dbReference type="PANTHER" id="PTHR24412">
    <property type="entry name" value="KELCH PROTEIN"/>
    <property type="match status" value="1"/>
</dbReference>
<dbReference type="Pfam" id="PF01344">
    <property type="entry name" value="Kelch_1"/>
    <property type="match status" value="6"/>
</dbReference>
<dbReference type="Pfam" id="PF00651">
    <property type="entry name" value="BTB"/>
    <property type="match status" value="1"/>
</dbReference>
<organism evidence="4 5">
    <name type="scientific">Otus sunia</name>
    <name type="common">Oriental scops-owl</name>
    <dbReference type="NCBI Taxonomy" id="257818"/>
    <lineage>
        <taxon>Eukaryota</taxon>
        <taxon>Metazoa</taxon>
        <taxon>Chordata</taxon>
        <taxon>Craniata</taxon>
        <taxon>Vertebrata</taxon>
        <taxon>Euteleostomi</taxon>
        <taxon>Archelosauria</taxon>
        <taxon>Archosauria</taxon>
        <taxon>Dinosauria</taxon>
        <taxon>Saurischia</taxon>
        <taxon>Theropoda</taxon>
        <taxon>Coelurosauria</taxon>
        <taxon>Aves</taxon>
        <taxon>Neognathae</taxon>
        <taxon>Neoaves</taxon>
        <taxon>Telluraves</taxon>
        <taxon>Strigiformes</taxon>
        <taxon>Strigidae</taxon>
        <taxon>Otus</taxon>
    </lineage>
</organism>
<keyword evidence="5" id="KW-1185">Reference proteome</keyword>
<reference evidence="4" key="2">
    <citation type="submission" date="2025-09" db="UniProtKB">
        <authorList>
            <consortium name="Ensembl"/>
        </authorList>
    </citation>
    <scope>IDENTIFICATION</scope>
</reference>
<dbReference type="InterPro" id="IPR015915">
    <property type="entry name" value="Kelch-typ_b-propeller"/>
</dbReference>
<dbReference type="PROSITE" id="PS50097">
    <property type="entry name" value="BTB"/>
    <property type="match status" value="1"/>
</dbReference>
<dbReference type="PRINTS" id="PR00501">
    <property type="entry name" value="KELCHREPEAT"/>
</dbReference>
<dbReference type="Gene3D" id="3.30.710.10">
    <property type="entry name" value="Potassium Channel Kv1.1, Chain A"/>
    <property type="match status" value="1"/>
</dbReference>
<dbReference type="PANTHER" id="PTHR24412:SF172">
    <property type="entry name" value="KELCH-LIKE PROTEIN 10"/>
    <property type="match status" value="1"/>
</dbReference>
<dbReference type="Pfam" id="PF07707">
    <property type="entry name" value="BACK"/>
    <property type="match status" value="1"/>
</dbReference>
<dbReference type="InterPro" id="IPR011705">
    <property type="entry name" value="BACK"/>
</dbReference>
<keyword evidence="2" id="KW-0677">Repeat</keyword>
<dbReference type="InterPro" id="IPR006652">
    <property type="entry name" value="Kelch_1"/>
</dbReference>
<dbReference type="InterPro" id="IPR030608">
    <property type="entry name" value="KLHL10_BTB/POZ"/>
</dbReference>
<keyword evidence="1" id="KW-0880">Kelch repeat</keyword>
<name>A0A8C8B5P8_9STRI</name>
<dbReference type="SMART" id="SM00612">
    <property type="entry name" value="Kelch"/>
    <property type="match status" value="6"/>
</dbReference>
<evidence type="ECO:0000256" key="1">
    <source>
        <dbReference type="ARBA" id="ARBA00022441"/>
    </source>
</evidence>
<evidence type="ECO:0000256" key="2">
    <source>
        <dbReference type="ARBA" id="ARBA00022737"/>
    </source>
</evidence>
<dbReference type="SUPFAM" id="SSF117281">
    <property type="entry name" value="Kelch motif"/>
    <property type="match status" value="1"/>
</dbReference>
<dbReference type="AlphaFoldDB" id="A0A8C8B5P8"/>
<evidence type="ECO:0000313" key="4">
    <source>
        <dbReference type="Ensembl" id="ENSOSUP00000014887.1"/>
    </source>
</evidence>
<dbReference type="InterPro" id="IPR017096">
    <property type="entry name" value="BTB-kelch_protein"/>
</dbReference>
<dbReference type="CDD" id="cd18450">
    <property type="entry name" value="BACK_KLHL10"/>
    <property type="match status" value="1"/>
</dbReference>
<proteinExistence type="predicted"/>
<reference evidence="4" key="1">
    <citation type="submission" date="2025-08" db="UniProtKB">
        <authorList>
            <consortium name="Ensembl"/>
        </authorList>
    </citation>
    <scope>IDENTIFICATION</scope>
</reference>
<dbReference type="Gene3D" id="1.25.40.420">
    <property type="match status" value="1"/>
</dbReference>
<dbReference type="Gene3D" id="2.120.10.80">
    <property type="entry name" value="Kelch-type beta propeller"/>
    <property type="match status" value="1"/>
</dbReference>
<dbReference type="PIRSF" id="PIRSF037037">
    <property type="entry name" value="Kelch-like_protein_gigaxonin"/>
    <property type="match status" value="1"/>
</dbReference>
<dbReference type="FunFam" id="1.25.40.420:FF:000001">
    <property type="entry name" value="Kelch-like family member 12"/>
    <property type="match status" value="1"/>
</dbReference>
<evidence type="ECO:0000313" key="5">
    <source>
        <dbReference type="Proteomes" id="UP000694552"/>
    </source>
</evidence>
<protein>
    <submittedName>
        <fullName evidence="4">Kelch like family member 10</fullName>
    </submittedName>
</protein>
<accession>A0A8C8B5P8</accession>
<dbReference type="InterPro" id="IPR000210">
    <property type="entry name" value="BTB/POZ_dom"/>
</dbReference>
<dbReference type="CDD" id="cd18240">
    <property type="entry name" value="BTB_POZ_KLHL10"/>
    <property type="match status" value="1"/>
</dbReference>
<dbReference type="Proteomes" id="UP000694552">
    <property type="component" value="Unplaced"/>
</dbReference>
<dbReference type="SUPFAM" id="SSF54695">
    <property type="entry name" value="POZ domain"/>
    <property type="match status" value="1"/>
</dbReference>
<sequence length="589" mass="65930">MGDRSAPTGTSSSTMEWHVSPLSSRVFIELCQEGKLCDVIISVGGIEFQAHKIILCSCSHYFRVLFTSSWSNEEKRVYKIPGISPEMMRLVIEYAYTGTVPITADSVGGLLVAADQFNIMGIVTVCCEFLKSQLCLENCVSICRLTDRYYCPDLREAASTFILHHFVEMTKVSTEFLDLSVDDLKHIIEKDELNVMQEEAVFEAVLTWIAHDPRSRRRHVAVLLGKVRLALMEPEYLMTNVKTHDYVKNNEECKALVRSALVEMYNLNMQGPPHPDAANALSRPRLPYAVLFAIGGWSGESPINTIETYDTRADQWVDVTYEQESPLAYHGTAYLQGFIYTVGGFDGVDRLSSVRRFDPRKGTWQQVAPMHSQRCFVSVAVLNNLLYAMGGFDGHTRLNTAEQYEPETNQWTLIAPMHEQRSDASATTLREKVYVCGGFNGQECLITAEVYDATTHQWTFIAPMGSRRSGVGVTTYGNKVYAVGGCDGAHRLRSAEVYNPAANTWREIPTMFSPRSNFGIAAVDNLLFVVGGYNGFTTTFNVECFDENTNEWCDLQDMGTDRSALSCCVVPGLRNVRDYVARRGRPDSA</sequence>
<dbReference type="Ensembl" id="ENSOSUT00000015390.1">
    <property type="protein sequence ID" value="ENSOSUP00000014887.1"/>
    <property type="gene ID" value="ENSOSUG00000010612.1"/>
</dbReference>
<dbReference type="SMART" id="SM00875">
    <property type="entry name" value="BACK"/>
    <property type="match status" value="1"/>
</dbReference>
<feature type="domain" description="BTB" evidence="3">
    <location>
        <begin position="37"/>
        <end position="104"/>
    </location>
</feature>